<dbReference type="AlphaFoldDB" id="A0A397S227"/>
<organism evidence="1 2">
    <name type="scientific">Glomus cerebriforme</name>
    <dbReference type="NCBI Taxonomy" id="658196"/>
    <lineage>
        <taxon>Eukaryota</taxon>
        <taxon>Fungi</taxon>
        <taxon>Fungi incertae sedis</taxon>
        <taxon>Mucoromycota</taxon>
        <taxon>Glomeromycotina</taxon>
        <taxon>Glomeromycetes</taxon>
        <taxon>Glomerales</taxon>
        <taxon>Glomeraceae</taxon>
        <taxon>Glomus</taxon>
    </lineage>
</organism>
<dbReference type="EMBL" id="QKYT01000960">
    <property type="protein sequence ID" value="RIA80473.1"/>
    <property type="molecule type" value="Genomic_DNA"/>
</dbReference>
<comment type="caution">
    <text evidence="1">The sequence shown here is derived from an EMBL/GenBank/DDBJ whole genome shotgun (WGS) entry which is preliminary data.</text>
</comment>
<name>A0A397S227_9GLOM</name>
<evidence type="ECO:0000313" key="1">
    <source>
        <dbReference type="EMBL" id="RIA80473.1"/>
    </source>
</evidence>
<evidence type="ECO:0000313" key="2">
    <source>
        <dbReference type="Proteomes" id="UP000265703"/>
    </source>
</evidence>
<gene>
    <name evidence="1" type="ORF">C1645_745222</name>
</gene>
<dbReference type="OrthoDB" id="2423330at2759"/>
<dbReference type="STRING" id="658196.A0A397S227"/>
<accession>A0A397S227</accession>
<reference evidence="1 2" key="1">
    <citation type="submission" date="2018-06" db="EMBL/GenBank/DDBJ databases">
        <title>Comparative genomics reveals the genomic features of Rhizophagus irregularis, R. cerebriforme, R. diaphanum and Gigaspora rosea, and their symbiotic lifestyle signature.</title>
        <authorList>
            <person name="Morin E."/>
            <person name="San Clemente H."/>
            <person name="Chen E.C.H."/>
            <person name="De La Providencia I."/>
            <person name="Hainaut M."/>
            <person name="Kuo A."/>
            <person name="Kohler A."/>
            <person name="Murat C."/>
            <person name="Tang N."/>
            <person name="Roy S."/>
            <person name="Loubradou J."/>
            <person name="Henrissat B."/>
            <person name="Grigoriev I.V."/>
            <person name="Corradi N."/>
            <person name="Roux C."/>
            <person name="Martin F.M."/>
        </authorList>
    </citation>
    <scope>NUCLEOTIDE SEQUENCE [LARGE SCALE GENOMIC DNA]</scope>
    <source>
        <strain evidence="1 2">DAOM 227022</strain>
    </source>
</reference>
<protein>
    <submittedName>
        <fullName evidence="1">Uncharacterized protein</fullName>
    </submittedName>
</protein>
<dbReference type="Proteomes" id="UP000265703">
    <property type="component" value="Unassembled WGS sequence"/>
</dbReference>
<proteinExistence type="predicted"/>
<keyword evidence="2" id="KW-1185">Reference proteome</keyword>
<sequence>MPHEVGISAIVKQINRHCSNADGTNAEIYGFGSTRTRDRNRGKEADALFRPKKPAVTAPNGSDRNDHLWSNLVMEVAYAETSDHIEEALKYWLSPDHAHDCIIVKIDPVSQAKCQSAWHYCISNRITRRTPHRTMCMLENKNNLSMHLYIKRK</sequence>